<sequence>SEKVKASLSKGKQLTETNNINKSLLVLGTCISALSDSVKRAGHIPYRDSKLTRLLA</sequence>
<evidence type="ECO:0000256" key="4">
    <source>
        <dbReference type="ARBA" id="ARBA00023212"/>
    </source>
</evidence>
<proteinExistence type="inferred from homology"/>
<dbReference type="InterPro" id="IPR027417">
    <property type="entry name" value="P-loop_NTPase"/>
</dbReference>
<evidence type="ECO:0000259" key="6">
    <source>
        <dbReference type="PROSITE" id="PS50067"/>
    </source>
</evidence>
<dbReference type="GO" id="GO:0007018">
    <property type="term" value="P:microtubule-based movement"/>
    <property type="evidence" value="ECO:0007669"/>
    <property type="project" value="InterPro"/>
</dbReference>
<reference evidence="7" key="1">
    <citation type="submission" date="2021-02" db="EMBL/GenBank/DDBJ databases">
        <authorList>
            <person name="Nowell W R."/>
        </authorList>
    </citation>
    <scope>NUCLEOTIDE SEQUENCE</scope>
</reference>
<evidence type="ECO:0000256" key="3">
    <source>
        <dbReference type="ARBA" id="ARBA00022840"/>
    </source>
</evidence>
<feature type="non-terminal residue" evidence="7">
    <location>
        <position position="56"/>
    </location>
</feature>
<gene>
    <name evidence="7" type="ORF">SMN809_LOCUS28904</name>
</gene>
<comment type="subcellular location">
    <subcellularLocation>
        <location evidence="1">Cytoplasm</location>
        <location evidence="1">Cytoskeleton</location>
    </subcellularLocation>
</comment>
<dbReference type="InterPro" id="IPR036961">
    <property type="entry name" value="Kinesin_motor_dom_sf"/>
</dbReference>
<keyword evidence="2" id="KW-0547">Nucleotide-binding</keyword>
<feature type="non-terminal residue" evidence="7">
    <location>
        <position position="1"/>
    </location>
</feature>
<dbReference type="GO" id="GO:0003777">
    <property type="term" value="F:microtubule motor activity"/>
    <property type="evidence" value="ECO:0007669"/>
    <property type="project" value="InterPro"/>
</dbReference>
<dbReference type="GO" id="GO:0051231">
    <property type="term" value="P:spindle elongation"/>
    <property type="evidence" value="ECO:0007669"/>
    <property type="project" value="TreeGrafter"/>
</dbReference>
<evidence type="ECO:0000256" key="5">
    <source>
        <dbReference type="PROSITE-ProRule" id="PRU00283"/>
    </source>
</evidence>
<dbReference type="Gene3D" id="3.40.850.10">
    <property type="entry name" value="Kinesin motor domain"/>
    <property type="match status" value="1"/>
</dbReference>
<comment type="caution">
    <text evidence="5">Lacks conserved residue(s) required for the propagation of feature annotation.</text>
</comment>
<evidence type="ECO:0000313" key="7">
    <source>
        <dbReference type="EMBL" id="CAF4365597.1"/>
    </source>
</evidence>
<comment type="similarity">
    <text evidence="5">Belongs to the TRAFAC class myosin-kinesin ATPase superfamily. Kinesin family.</text>
</comment>
<dbReference type="PANTHER" id="PTHR47969">
    <property type="entry name" value="CHROMOSOME-ASSOCIATED KINESIN KIF4A-RELATED"/>
    <property type="match status" value="1"/>
</dbReference>
<dbReference type="GO" id="GO:0005524">
    <property type="term" value="F:ATP binding"/>
    <property type="evidence" value="ECO:0007669"/>
    <property type="project" value="UniProtKB-KW"/>
</dbReference>
<accession>A0A8S2V3G3</accession>
<evidence type="ECO:0000313" key="8">
    <source>
        <dbReference type="Proteomes" id="UP000676336"/>
    </source>
</evidence>
<dbReference type="EMBL" id="CAJOBI010049658">
    <property type="protein sequence ID" value="CAF4365597.1"/>
    <property type="molecule type" value="Genomic_DNA"/>
</dbReference>
<keyword evidence="4" id="KW-0206">Cytoskeleton</keyword>
<name>A0A8S2V3G3_9BILA</name>
<dbReference type="Pfam" id="PF00225">
    <property type="entry name" value="Kinesin"/>
    <property type="match status" value="1"/>
</dbReference>
<organism evidence="7 8">
    <name type="scientific">Rotaria magnacalcarata</name>
    <dbReference type="NCBI Taxonomy" id="392030"/>
    <lineage>
        <taxon>Eukaryota</taxon>
        <taxon>Metazoa</taxon>
        <taxon>Spiralia</taxon>
        <taxon>Gnathifera</taxon>
        <taxon>Rotifera</taxon>
        <taxon>Eurotatoria</taxon>
        <taxon>Bdelloidea</taxon>
        <taxon>Philodinida</taxon>
        <taxon>Philodinidae</taxon>
        <taxon>Rotaria</taxon>
    </lineage>
</organism>
<comment type="caution">
    <text evidence="7">The sequence shown here is derived from an EMBL/GenBank/DDBJ whole genome shotgun (WGS) entry which is preliminary data.</text>
</comment>
<dbReference type="GO" id="GO:0007052">
    <property type="term" value="P:mitotic spindle organization"/>
    <property type="evidence" value="ECO:0007669"/>
    <property type="project" value="TreeGrafter"/>
</dbReference>
<evidence type="ECO:0000256" key="1">
    <source>
        <dbReference type="ARBA" id="ARBA00004245"/>
    </source>
</evidence>
<dbReference type="InterPro" id="IPR027640">
    <property type="entry name" value="Kinesin-like_fam"/>
</dbReference>
<dbReference type="Proteomes" id="UP000676336">
    <property type="component" value="Unassembled WGS sequence"/>
</dbReference>
<feature type="domain" description="Kinesin motor" evidence="6">
    <location>
        <begin position="1"/>
        <end position="56"/>
    </location>
</feature>
<keyword evidence="3" id="KW-0067">ATP-binding</keyword>
<protein>
    <recommendedName>
        <fullName evidence="6">Kinesin motor domain-containing protein</fullName>
    </recommendedName>
</protein>
<dbReference type="PROSITE" id="PS50067">
    <property type="entry name" value="KINESIN_MOTOR_2"/>
    <property type="match status" value="1"/>
</dbReference>
<evidence type="ECO:0000256" key="2">
    <source>
        <dbReference type="ARBA" id="ARBA00022741"/>
    </source>
</evidence>
<dbReference type="PANTHER" id="PTHR47969:SF33">
    <property type="entry name" value="KINESIN-LIKE PROTEIN"/>
    <property type="match status" value="1"/>
</dbReference>
<dbReference type="GO" id="GO:0008017">
    <property type="term" value="F:microtubule binding"/>
    <property type="evidence" value="ECO:0007669"/>
    <property type="project" value="InterPro"/>
</dbReference>
<dbReference type="AlphaFoldDB" id="A0A8S2V3G3"/>
<dbReference type="GO" id="GO:0005875">
    <property type="term" value="C:microtubule associated complex"/>
    <property type="evidence" value="ECO:0007669"/>
    <property type="project" value="TreeGrafter"/>
</dbReference>
<dbReference type="SUPFAM" id="SSF52540">
    <property type="entry name" value="P-loop containing nucleoside triphosphate hydrolases"/>
    <property type="match status" value="1"/>
</dbReference>
<keyword evidence="4" id="KW-0963">Cytoplasm</keyword>
<dbReference type="InterPro" id="IPR001752">
    <property type="entry name" value="Kinesin_motor_dom"/>
</dbReference>